<comment type="similarity">
    <text evidence="1">Belongs to the TRAFAC class myosin-kinesin ATPase superfamily. Kinesin family.</text>
</comment>
<dbReference type="CDD" id="cd09541">
    <property type="entry name" value="SAM_KIF24-like"/>
    <property type="match status" value="1"/>
</dbReference>
<dbReference type="Proteomes" id="UP000193642">
    <property type="component" value="Unassembled WGS sequence"/>
</dbReference>
<dbReference type="InterPro" id="IPR013761">
    <property type="entry name" value="SAM/pointed_sf"/>
</dbReference>
<evidence type="ECO:0000313" key="5">
    <source>
        <dbReference type="EMBL" id="ORY50769.1"/>
    </source>
</evidence>
<dbReference type="InterPro" id="IPR001660">
    <property type="entry name" value="SAM"/>
</dbReference>
<dbReference type="PROSITE" id="PS50105">
    <property type="entry name" value="SAM_DOMAIN"/>
    <property type="match status" value="1"/>
</dbReference>
<dbReference type="Pfam" id="PF00225">
    <property type="entry name" value="Kinesin"/>
    <property type="match status" value="1"/>
</dbReference>
<dbReference type="PANTHER" id="PTHR47971">
    <property type="entry name" value="KINESIN-RELATED PROTEIN 6"/>
    <property type="match status" value="1"/>
</dbReference>
<evidence type="ECO:0000259" key="4">
    <source>
        <dbReference type="PROSITE" id="PS50105"/>
    </source>
</evidence>
<dbReference type="PRINTS" id="PR00380">
    <property type="entry name" value="KINESINHEAVY"/>
</dbReference>
<dbReference type="GO" id="GO:0016787">
    <property type="term" value="F:hydrolase activity"/>
    <property type="evidence" value="ECO:0007669"/>
    <property type="project" value="UniProtKB-KW"/>
</dbReference>
<evidence type="ECO:0000259" key="3">
    <source>
        <dbReference type="PROSITE" id="PS50067"/>
    </source>
</evidence>
<reference evidence="5 6" key="1">
    <citation type="submission" date="2016-07" db="EMBL/GenBank/DDBJ databases">
        <title>Pervasive Adenine N6-methylation of Active Genes in Fungi.</title>
        <authorList>
            <consortium name="DOE Joint Genome Institute"/>
            <person name="Mondo S.J."/>
            <person name="Dannebaum R.O."/>
            <person name="Kuo R.C."/>
            <person name="Labutti K."/>
            <person name="Haridas S."/>
            <person name="Kuo A."/>
            <person name="Salamov A."/>
            <person name="Ahrendt S.R."/>
            <person name="Lipzen A."/>
            <person name="Sullivan W."/>
            <person name="Andreopoulos W.B."/>
            <person name="Clum A."/>
            <person name="Lindquist E."/>
            <person name="Daum C."/>
            <person name="Ramamoorthy G.K."/>
            <person name="Gryganskyi A."/>
            <person name="Culley D."/>
            <person name="Magnuson J.K."/>
            <person name="James T.Y."/>
            <person name="O'Malley M.A."/>
            <person name="Stajich J.E."/>
            <person name="Spatafora J.W."/>
            <person name="Visel A."/>
            <person name="Grigoriev I.V."/>
        </authorList>
    </citation>
    <scope>NUCLEOTIDE SEQUENCE [LARGE SCALE GENOMIC DNA]</scope>
    <source>
        <strain evidence="5 6">JEL800</strain>
    </source>
</reference>
<evidence type="ECO:0000313" key="6">
    <source>
        <dbReference type="Proteomes" id="UP000193642"/>
    </source>
</evidence>
<dbReference type="PROSITE" id="PS50067">
    <property type="entry name" value="KINESIN_MOTOR_2"/>
    <property type="match status" value="1"/>
</dbReference>
<dbReference type="GO" id="GO:0003777">
    <property type="term" value="F:microtubule motor activity"/>
    <property type="evidence" value="ECO:0007669"/>
    <property type="project" value="InterPro"/>
</dbReference>
<keyword evidence="1" id="KW-0067">ATP-binding</keyword>
<evidence type="ECO:0000256" key="2">
    <source>
        <dbReference type="SAM" id="MobiDB-lite"/>
    </source>
</evidence>
<dbReference type="GO" id="GO:0005524">
    <property type="term" value="F:ATP binding"/>
    <property type="evidence" value="ECO:0007669"/>
    <property type="project" value="UniProtKB-UniRule"/>
</dbReference>
<dbReference type="PANTHER" id="PTHR47971:SF20">
    <property type="entry name" value="KINESIN-LIKE PROTEIN KIF24"/>
    <property type="match status" value="1"/>
</dbReference>
<keyword evidence="1" id="KW-0505">Motor protein</keyword>
<organism evidence="5 6">
    <name type="scientific">Rhizoclosmatium globosum</name>
    <dbReference type="NCBI Taxonomy" id="329046"/>
    <lineage>
        <taxon>Eukaryota</taxon>
        <taxon>Fungi</taxon>
        <taxon>Fungi incertae sedis</taxon>
        <taxon>Chytridiomycota</taxon>
        <taxon>Chytridiomycota incertae sedis</taxon>
        <taxon>Chytridiomycetes</taxon>
        <taxon>Chytridiales</taxon>
        <taxon>Chytriomycetaceae</taxon>
        <taxon>Rhizoclosmatium</taxon>
    </lineage>
</organism>
<feature type="region of interest" description="Disordered" evidence="2">
    <location>
        <begin position="129"/>
        <end position="149"/>
    </location>
</feature>
<feature type="compositionally biased region" description="Polar residues" evidence="2">
    <location>
        <begin position="129"/>
        <end position="138"/>
    </location>
</feature>
<name>A0A1Y2CUN8_9FUNG</name>
<dbReference type="Pfam" id="PF00536">
    <property type="entry name" value="SAM_1"/>
    <property type="match status" value="1"/>
</dbReference>
<dbReference type="Gene3D" id="3.40.850.10">
    <property type="entry name" value="Kinesin motor domain"/>
    <property type="match status" value="1"/>
</dbReference>
<dbReference type="SUPFAM" id="SSF47769">
    <property type="entry name" value="SAM/Pointed domain"/>
    <property type="match status" value="1"/>
</dbReference>
<dbReference type="AlphaFoldDB" id="A0A1Y2CUN8"/>
<gene>
    <name evidence="5" type="ORF">BCR33DRAFT_494756</name>
</gene>
<dbReference type="GO" id="GO:0007018">
    <property type="term" value="P:microtubule-based movement"/>
    <property type="evidence" value="ECO:0007669"/>
    <property type="project" value="InterPro"/>
</dbReference>
<keyword evidence="1" id="KW-0547">Nucleotide-binding</keyword>
<dbReference type="GO" id="GO:0008017">
    <property type="term" value="F:microtubule binding"/>
    <property type="evidence" value="ECO:0007669"/>
    <property type="project" value="InterPro"/>
</dbReference>
<evidence type="ECO:0000256" key="1">
    <source>
        <dbReference type="PROSITE-ProRule" id="PRU00283"/>
    </source>
</evidence>
<dbReference type="InterPro" id="IPR027640">
    <property type="entry name" value="Kinesin-like_fam"/>
</dbReference>
<dbReference type="SUPFAM" id="SSF52540">
    <property type="entry name" value="P-loop containing nucleoside triphosphate hydrolases"/>
    <property type="match status" value="1"/>
</dbReference>
<sequence>MASIFANTLLAAGLDHYRDNFTAFGIDSLQSLTLLTMQDYGVVGVSSMEDRKRLFQLIQHLKNETDLSNPTPLLIPPQQPKPQMSFLPKPAATVSAPLAQSKITTSLPNVSATTNEEPVLQKASIQRNVTIPRNSTPTPAVEDSEDEENETVKVKYSFSPNRNLKGPQPLLNVYGVPTSIANQQQQQTRSNTSRVADLNDRIRVCVRKRPLNKKELSASQVDVATVLDRRTLVVNEPKVKVDLTKYVEQHEFTFDEVFDCDANNDDVYRRSAYPLVEYIFSGGKATCFAYGQTGSGKTHTMLDETNGLYVKACRDIFKLLERPEYEHLTAYVGFYEIYQSQLYDLLNGRKRLHAREDGKNNVVIAGLQEYEVNSVQKIMDVFNHGSNVRSTGVTGANSDSSRSHAIFQVVLKHKKSKKKVQVEFHRFGW</sequence>
<comment type="caution">
    <text evidence="5">The sequence shown here is derived from an EMBL/GenBank/DDBJ whole genome shotgun (WGS) entry which is preliminary data.</text>
</comment>
<feature type="domain" description="SAM" evidence="4">
    <location>
        <begin position="1"/>
        <end position="64"/>
    </location>
</feature>
<proteinExistence type="inferred from homology"/>
<dbReference type="GO" id="GO:0007019">
    <property type="term" value="P:microtubule depolymerization"/>
    <property type="evidence" value="ECO:0007669"/>
    <property type="project" value="TreeGrafter"/>
</dbReference>
<dbReference type="InterPro" id="IPR036961">
    <property type="entry name" value="Kinesin_motor_dom_sf"/>
</dbReference>
<dbReference type="STRING" id="329046.A0A1Y2CUN8"/>
<keyword evidence="6" id="KW-1185">Reference proteome</keyword>
<dbReference type="SMART" id="SM00129">
    <property type="entry name" value="KISc"/>
    <property type="match status" value="1"/>
</dbReference>
<feature type="binding site" evidence="1">
    <location>
        <begin position="291"/>
        <end position="298"/>
    </location>
    <ligand>
        <name>ATP</name>
        <dbReference type="ChEBI" id="CHEBI:30616"/>
    </ligand>
</feature>
<dbReference type="InterPro" id="IPR001752">
    <property type="entry name" value="Kinesin_motor_dom"/>
</dbReference>
<dbReference type="Gene3D" id="1.10.150.50">
    <property type="entry name" value="Transcription Factor, Ets-1"/>
    <property type="match status" value="1"/>
</dbReference>
<feature type="domain" description="Kinesin motor" evidence="3">
    <location>
        <begin position="201"/>
        <end position="429"/>
    </location>
</feature>
<dbReference type="GO" id="GO:0005874">
    <property type="term" value="C:microtubule"/>
    <property type="evidence" value="ECO:0007669"/>
    <property type="project" value="TreeGrafter"/>
</dbReference>
<dbReference type="OrthoDB" id="3176171at2759"/>
<protein>
    <submittedName>
        <fullName evidence="5">p-loop containing nucleoside triphosphate hydrolase protein</fullName>
    </submittedName>
</protein>
<dbReference type="EMBL" id="MCGO01000006">
    <property type="protein sequence ID" value="ORY50769.1"/>
    <property type="molecule type" value="Genomic_DNA"/>
</dbReference>
<accession>A0A1Y2CUN8</accession>
<keyword evidence="5" id="KW-0378">Hydrolase</keyword>
<dbReference type="InterPro" id="IPR027417">
    <property type="entry name" value="P-loop_NTPase"/>
</dbReference>